<comment type="caution">
    <text evidence="1">The sequence shown here is derived from an EMBL/GenBank/DDBJ whole genome shotgun (WGS) entry which is preliminary data.</text>
</comment>
<accession>A0ACB7ZUV4</accession>
<evidence type="ECO:0000313" key="1">
    <source>
        <dbReference type="EMBL" id="KAH7904845.1"/>
    </source>
</evidence>
<dbReference type="EMBL" id="MU268344">
    <property type="protein sequence ID" value="KAH7904845.1"/>
    <property type="molecule type" value="Genomic_DNA"/>
</dbReference>
<protein>
    <submittedName>
        <fullName evidence="1">Uncharacterized protein</fullName>
    </submittedName>
</protein>
<organism evidence="1 2">
    <name type="scientific">Hygrophoropsis aurantiaca</name>
    <dbReference type="NCBI Taxonomy" id="72124"/>
    <lineage>
        <taxon>Eukaryota</taxon>
        <taxon>Fungi</taxon>
        <taxon>Dikarya</taxon>
        <taxon>Basidiomycota</taxon>
        <taxon>Agaricomycotina</taxon>
        <taxon>Agaricomycetes</taxon>
        <taxon>Agaricomycetidae</taxon>
        <taxon>Boletales</taxon>
        <taxon>Coniophorineae</taxon>
        <taxon>Hygrophoropsidaceae</taxon>
        <taxon>Hygrophoropsis</taxon>
    </lineage>
</organism>
<gene>
    <name evidence="1" type="ORF">BJ138DRAFT_1106472</name>
</gene>
<sequence length="356" mass="40231">MLIFGKHIQPDSDEANNARRQRDLDSDQGRLFPLCRGAEERTEDCRFEVHLSKLSCVISVRLLSSGTVHGHDPTGGPADTARAQLSGYTKRDDLFYFEAHFAIDSASEEDRFRADITTLADELTRRRYARTIVFITTHSVKQSGMLFIGKDKIVEVNQFMELFFGGAMSQVMHRATVFFLTCGGLVRNPDSFAGLQQSVTKYHLRLWAFTAFAFQPHVINDFVLAYCKAVFIRDTKLARIGDVFAALGWSVGLHTDLVYLSPAVSGDHIACIQRYVWSHKERKPWGHCLPMQCPWCSCIRNWSDPVSNGPTLVFTCKSNIGRCSPRGYRFACSPEPGYQFVHHGASDNGKWLVYKK</sequence>
<proteinExistence type="predicted"/>
<evidence type="ECO:0000313" key="2">
    <source>
        <dbReference type="Proteomes" id="UP000790377"/>
    </source>
</evidence>
<reference evidence="1" key="1">
    <citation type="journal article" date="2021" name="New Phytol.">
        <title>Evolutionary innovations through gain and loss of genes in the ectomycorrhizal Boletales.</title>
        <authorList>
            <person name="Wu G."/>
            <person name="Miyauchi S."/>
            <person name="Morin E."/>
            <person name="Kuo A."/>
            <person name="Drula E."/>
            <person name="Varga T."/>
            <person name="Kohler A."/>
            <person name="Feng B."/>
            <person name="Cao Y."/>
            <person name="Lipzen A."/>
            <person name="Daum C."/>
            <person name="Hundley H."/>
            <person name="Pangilinan J."/>
            <person name="Johnson J."/>
            <person name="Barry K."/>
            <person name="LaButti K."/>
            <person name="Ng V."/>
            <person name="Ahrendt S."/>
            <person name="Min B."/>
            <person name="Choi I.G."/>
            <person name="Park H."/>
            <person name="Plett J.M."/>
            <person name="Magnuson J."/>
            <person name="Spatafora J.W."/>
            <person name="Nagy L.G."/>
            <person name="Henrissat B."/>
            <person name="Grigoriev I.V."/>
            <person name="Yang Z.L."/>
            <person name="Xu J."/>
            <person name="Martin F.M."/>
        </authorList>
    </citation>
    <scope>NUCLEOTIDE SEQUENCE</scope>
    <source>
        <strain evidence="1">ATCC 28755</strain>
    </source>
</reference>
<dbReference type="Proteomes" id="UP000790377">
    <property type="component" value="Unassembled WGS sequence"/>
</dbReference>
<keyword evidence="2" id="KW-1185">Reference proteome</keyword>
<name>A0ACB7ZUV4_9AGAM</name>